<keyword evidence="6 8" id="KW-1133">Transmembrane helix</keyword>
<evidence type="ECO:0000256" key="9">
    <source>
        <dbReference type="SAM" id="Phobius"/>
    </source>
</evidence>
<dbReference type="EMBL" id="AP021861">
    <property type="protein sequence ID" value="BBO30810.1"/>
    <property type="molecule type" value="Genomic_DNA"/>
</dbReference>
<dbReference type="PANTHER" id="PTHR43057:SF1">
    <property type="entry name" value="ARSENICAL-RESISTANCE PROTEIN 3"/>
    <property type="match status" value="1"/>
</dbReference>
<dbReference type="PROSITE" id="PS51257">
    <property type="entry name" value="PROKAR_LIPOPROTEIN"/>
    <property type="match status" value="1"/>
</dbReference>
<accession>A0A5K7X2W8</accession>
<evidence type="ECO:0000256" key="5">
    <source>
        <dbReference type="ARBA" id="ARBA00022692"/>
    </source>
</evidence>
<feature type="transmembrane region" description="Helical" evidence="9">
    <location>
        <begin position="21"/>
        <end position="41"/>
    </location>
</feature>
<feature type="transmembrane region" description="Helical" evidence="9">
    <location>
        <begin position="293"/>
        <end position="318"/>
    </location>
</feature>
<dbReference type="PANTHER" id="PTHR43057">
    <property type="entry name" value="ARSENITE EFFLUX TRANSPORTER"/>
    <property type="match status" value="1"/>
</dbReference>
<feature type="transmembrane region" description="Helical" evidence="9">
    <location>
        <begin position="324"/>
        <end position="347"/>
    </location>
</feature>
<feature type="transmembrane region" description="Helical" evidence="9">
    <location>
        <begin position="93"/>
        <end position="112"/>
    </location>
</feature>
<keyword evidence="3 8" id="KW-0813">Transport</keyword>
<feature type="transmembrane region" description="Helical" evidence="9">
    <location>
        <begin position="53"/>
        <end position="72"/>
    </location>
</feature>
<dbReference type="KEGG" id="lpav:PLANPX_0422"/>
<evidence type="ECO:0000256" key="8">
    <source>
        <dbReference type="PIRNR" id="PIRNR005508"/>
    </source>
</evidence>
<evidence type="ECO:0000313" key="11">
    <source>
        <dbReference type="Proteomes" id="UP000326837"/>
    </source>
</evidence>
<feature type="transmembrane region" description="Helical" evidence="9">
    <location>
        <begin position="118"/>
        <end position="138"/>
    </location>
</feature>
<dbReference type="GO" id="GO:0015104">
    <property type="term" value="F:antimonite transmembrane transporter activity"/>
    <property type="evidence" value="ECO:0007669"/>
    <property type="project" value="TreeGrafter"/>
</dbReference>
<evidence type="ECO:0000313" key="10">
    <source>
        <dbReference type="EMBL" id="BBO30810.1"/>
    </source>
</evidence>
<feature type="transmembrane region" description="Helical" evidence="9">
    <location>
        <begin position="190"/>
        <end position="214"/>
    </location>
</feature>
<protein>
    <submittedName>
        <fullName evidence="10">Arsenical-resistance protein ACR3</fullName>
    </submittedName>
</protein>
<keyword evidence="5 8" id="KW-0812">Transmembrane</keyword>
<keyword evidence="4 8" id="KW-1003">Cell membrane</keyword>
<comment type="subcellular location">
    <subcellularLocation>
        <location evidence="1 8">Cell membrane</location>
        <topology evidence="1 8">Multi-pass membrane protein</topology>
    </subcellularLocation>
</comment>
<dbReference type="AlphaFoldDB" id="A0A5K7X2W8"/>
<evidence type="ECO:0000256" key="4">
    <source>
        <dbReference type="ARBA" id="ARBA00022475"/>
    </source>
</evidence>
<evidence type="ECO:0000256" key="2">
    <source>
        <dbReference type="ARBA" id="ARBA00010110"/>
    </source>
</evidence>
<evidence type="ECO:0000256" key="6">
    <source>
        <dbReference type="ARBA" id="ARBA00022989"/>
    </source>
</evidence>
<feature type="transmembrane region" description="Helical" evidence="9">
    <location>
        <begin position="150"/>
        <end position="170"/>
    </location>
</feature>
<dbReference type="GO" id="GO:0005886">
    <property type="term" value="C:plasma membrane"/>
    <property type="evidence" value="ECO:0007669"/>
    <property type="project" value="UniProtKB-SubCell"/>
</dbReference>
<dbReference type="Gene3D" id="1.20.1530.20">
    <property type="match status" value="1"/>
</dbReference>
<keyword evidence="11" id="KW-1185">Reference proteome</keyword>
<evidence type="ECO:0000256" key="3">
    <source>
        <dbReference type="ARBA" id="ARBA00022448"/>
    </source>
</evidence>
<evidence type="ECO:0000256" key="1">
    <source>
        <dbReference type="ARBA" id="ARBA00004651"/>
    </source>
</evidence>
<dbReference type="Pfam" id="PF01758">
    <property type="entry name" value="SBF"/>
    <property type="match status" value="1"/>
</dbReference>
<proteinExistence type="inferred from homology"/>
<evidence type="ECO:0000256" key="7">
    <source>
        <dbReference type="ARBA" id="ARBA00023136"/>
    </source>
</evidence>
<dbReference type="RefSeq" id="WP_172991800.1">
    <property type="nucleotide sequence ID" value="NZ_AP021861.1"/>
</dbReference>
<feature type="transmembrane region" description="Helical" evidence="9">
    <location>
        <begin position="261"/>
        <end position="281"/>
    </location>
</feature>
<dbReference type="InterPro" id="IPR038770">
    <property type="entry name" value="Na+/solute_symporter_sf"/>
</dbReference>
<keyword evidence="7 8" id="KW-0472">Membrane</keyword>
<name>A0A5K7X2W8_9BACT</name>
<dbReference type="NCBIfam" id="TIGR00832">
    <property type="entry name" value="acr3"/>
    <property type="match status" value="1"/>
</dbReference>
<dbReference type="Proteomes" id="UP000326837">
    <property type="component" value="Chromosome"/>
</dbReference>
<dbReference type="InterPro" id="IPR004706">
    <property type="entry name" value="Arsenical-R_Acr3"/>
</dbReference>
<dbReference type="GO" id="GO:0015297">
    <property type="term" value="F:antiporter activity"/>
    <property type="evidence" value="ECO:0007669"/>
    <property type="project" value="UniProtKB-UniRule"/>
</dbReference>
<gene>
    <name evidence="10" type="ORF">PLANPX_0422</name>
</gene>
<dbReference type="PIRSF" id="PIRSF005508">
    <property type="entry name" value="Acr3"/>
    <property type="match status" value="1"/>
</dbReference>
<sequence length="384" mass="41891">MNTTRQSTGPASAPPSFLERHLVAFTILAILQGCAICIWAPSAETFLEGLRFGQTNIPIAVGLIVMMYPSLAKIRFEEIGSLVPHLSGLRWTLLQHWLLGPLLMTLLATLFLRNEPEYAVGLILIGLARGLGGISVWTKLAEGDQQYANSIVTLNALFQLILYPLLAWFFVSMLPPLIGMGTAAFDAEIYQYYGAVAIYLGIPLAIAVGVRLLLVKWRGREWYEASFVPCIAPLRPAAILFTSVVIFSLKTDELLAMPLQLLQVGAPLAIYFCVMFLWSFFSETKRGASYSRTSTIAISSASSNIELAVAMAVTLFGIDSAQAFATVAGPLVEIPAMVGCVSAAWYFQRRYFSAPEGIHRLPAETVVTGSSRWKRPLSSTSSTP</sequence>
<dbReference type="InterPro" id="IPR002657">
    <property type="entry name" value="BilAc:Na_symport/Acr3"/>
</dbReference>
<reference evidence="11" key="1">
    <citation type="submission" date="2019-10" db="EMBL/GenBank/DDBJ databases">
        <title>Lacipirellula parvula gen. nov., sp. nov., representing a lineage of planctomycetes widespread in freshwater anoxic habitats, and description of the family Lacipirellulaceae.</title>
        <authorList>
            <person name="Dedysh S.N."/>
            <person name="Kulichevskaya I.S."/>
            <person name="Beletsky A.V."/>
            <person name="Rakitin A.L."/>
            <person name="Mardanov A.V."/>
            <person name="Ivanova A.A."/>
            <person name="Saltykova V.X."/>
            <person name="Rijpstra W.I.C."/>
            <person name="Sinninghe Damste J.S."/>
            <person name="Ravin N.V."/>
        </authorList>
    </citation>
    <scope>NUCLEOTIDE SEQUENCE [LARGE SCALE GENOMIC DNA]</scope>
    <source>
        <strain evidence="11">PX69</strain>
    </source>
</reference>
<feature type="transmembrane region" description="Helical" evidence="9">
    <location>
        <begin position="226"/>
        <end position="249"/>
    </location>
</feature>
<dbReference type="GO" id="GO:0015105">
    <property type="term" value="F:arsenite transmembrane transporter activity"/>
    <property type="evidence" value="ECO:0007669"/>
    <property type="project" value="TreeGrafter"/>
</dbReference>
<organism evidence="10 11">
    <name type="scientific">Lacipirellula parvula</name>
    <dbReference type="NCBI Taxonomy" id="2650471"/>
    <lineage>
        <taxon>Bacteria</taxon>
        <taxon>Pseudomonadati</taxon>
        <taxon>Planctomycetota</taxon>
        <taxon>Planctomycetia</taxon>
        <taxon>Pirellulales</taxon>
        <taxon>Lacipirellulaceae</taxon>
        <taxon>Lacipirellula</taxon>
    </lineage>
</organism>
<comment type="similarity">
    <text evidence="2 8">Belongs to the arsenical resistance-3 (ACR3) (TC 2.A.59) family.</text>
</comment>